<evidence type="ECO:0000313" key="3">
    <source>
        <dbReference type="Proteomes" id="UP000054740"/>
    </source>
</evidence>
<evidence type="ECO:0000313" key="2">
    <source>
        <dbReference type="EMBL" id="SAL45547.1"/>
    </source>
</evidence>
<name>A0A158HN95_CABCO</name>
<feature type="compositionally biased region" description="Basic and acidic residues" evidence="1">
    <location>
        <begin position="218"/>
        <end position="242"/>
    </location>
</feature>
<sequence length="393" mass="42257">MNTQTIPGSAGMSALPLIVAVEDLAGAAYLGQMRALVVQRQAALGRFFADPAASAQIEAAQADLRRHVTHYLDRLIPESIGMVTTFEHAKTLVVSVRQELGARPDDDASKEVRAALITEFDKALSDADEARRLVSRELQSVTGTVGTLTRIIDEYGRQLQEGERGRLAVLETDIAAASKGMTDAVEQTVKSGRKIGAQVKKLVTWIMSLFGASGDADDTPKDKQDDGDKDKDKPEGEKNKTEKKSRRPALKDPGEPFPGETIGEISDETSTALASTSDLNRHAAKLEKLYVELYTLHAALGAAVLIKQQGIDYLNAVKQLDESTADVSAAWKTLAGACREAGSLAAQTFDASWEQLERRIGWIRDSLTGGSAGIPQLARKDNVVPIHQPGEGS</sequence>
<dbReference type="AlphaFoldDB" id="A0A158HN95"/>
<evidence type="ECO:0000256" key="1">
    <source>
        <dbReference type="SAM" id="MobiDB-lite"/>
    </source>
</evidence>
<gene>
    <name evidence="2" type="ORF">AWB70_03548</name>
</gene>
<keyword evidence="3" id="KW-1185">Reference proteome</keyword>
<protein>
    <submittedName>
        <fullName evidence="2">Uncharacterized protein</fullName>
    </submittedName>
</protein>
<dbReference type="Gene3D" id="1.20.1170.10">
    <property type="match status" value="1"/>
</dbReference>
<dbReference type="EMBL" id="FCNY02000008">
    <property type="protein sequence ID" value="SAL45547.1"/>
    <property type="molecule type" value="Genomic_DNA"/>
</dbReference>
<dbReference type="RefSeq" id="WP_143281653.1">
    <property type="nucleotide sequence ID" value="NZ_FCNY02000008.1"/>
</dbReference>
<reference evidence="3" key="1">
    <citation type="submission" date="2016-01" db="EMBL/GenBank/DDBJ databases">
        <authorList>
            <person name="Peeters C."/>
        </authorList>
    </citation>
    <scope>NUCLEOTIDE SEQUENCE [LARGE SCALE GENOMIC DNA]</scope>
</reference>
<accession>A0A158HN95</accession>
<feature type="region of interest" description="Disordered" evidence="1">
    <location>
        <begin position="214"/>
        <end position="266"/>
    </location>
</feature>
<dbReference type="Proteomes" id="UP000054740">
    <property type="component" value="Unassembled WGS sequence"/>
</dbReference>
<organism evidence="2 3">
    <name type="scientific">Caballeronia cordobensis</name>
    <name type="common">Burkholderia cordobensis</name>
    <dbReference type="NCBI Taxonomy" id="1353886"/>
    <lineage>
        <taxon>Bacteria</taxon>
        <taxon>Pseudomonadati</taxon>
        <taxon>Pseudomonadota</taxon>
        <taxon>Betaproteobacteria</taxon>
        <taxon>Burkholderiales</taxon>
        <taxon>Burkholderiaceae</taxon>
        <taxon>Caballeronia</taxon>
    </lineage>
</organism>
<proteinExistence type="predicted"/>